<dbReference type="RefSeq" id="WP_210154805.1">
    <property type="nucleotide sequence ID" value="NZ_JAFCNB010000003.1"/>
</dbReference>
<dbReference type="EMBL" id="JAFCNB010000003">
    <property type="protein sequence ID" value="MBP2703493.1"/>
    <property type="molecule type" value="Genomic_DNA"/>
</dbReference>
<accession>A0A940WF36</accession>
<organism evidence="1 2">
    <name type="scientific">Microbispora oryzae</name>
    <dbReference type="NCBI Taxonomy" id="2806554"/>
    <lineage>
        <taxon>Bacteria</taxon>
        <taxon>Bacillati</taxon>
        <taxon>Actinomycetota</taxon>
        <taxon>Actinomycetes</taxon>
        <taxon>Streptosporangiales</taxon>
        <taxon>Streptosporangiaceae</taxon>
        <taxon>Microbispora</taxon>
    </lineage>
</organism>
<sequence>MTDGPREDLNASPDDDDPVAAALGRFREARRLLAEARTLIDTGAADLAALPARGRDELVPECRAAIAAHAAAKTTTSAAQDAMYAAVRRLKRQTTRGDVAELLGLTDALVRWIVEDRPTRRRSRRQARTSGDG</sequence>
<evidence type="ECO:0000313" key="1">
    <source>
        <dbReference type="EMBL" id="MBP2703493.1"/>
    </source>
</evidence>
<dbReference type="AlphaFoldDB" id="A0A940WF36"/>
<name>A0A940WF36_9ACTN</name>
<dbReference type="Proteomes" id="UP000674234">
    <property type="component" value="Unassembled WGS sequence"/>
</dbReference>
<proteinExistence type="predicted"/>
<comment type="caution">
    <text evidence="1">The sequence shown here is derived from an EMBL/GenBank/DDBJ whole genome shotgun (WGS) entry which is preliminary data.</text>
</comment>
<gene>
    <name evidence="1" type="ORF">JOL79_06735</name>
</gene>
<keyword evidence="2" id="KW-1185">Reference proteome</keyword>
<protein>
    <submittedName>
        <fullName evidence="1">Uncharacterized protein</fullName>
    </submittedName>
</protein>
<evidence type="ECO:0000313" key="2">
    <source>
        <dbReference type="Proteomes" id="UP000674234"/>
    </source>
</evidence>
<reference evidence="1" key="1">
    <citation type="submission" date="2021-02" db="EMBL/GenBank/DDBJ databases">
        <title>Draft genome sequence of Microbispora sp. RL4-1S isolated from rice leaves in Thailand.</title>
        <authorList>
            <person name="Muangham S."/>
            <person name="Duangmal K."/>
        </authorList>
    </citation>
    <scope>NUCLEOTIDE SEQUENCE</scope>
    <source>
        <strain evidence="1">RL4-1S</strain>
    </source>
</reference>